<dbReference type="EMBL" id="CM001880">
    <property type="protein sequence ID" value="EOY01798.1"/>
    <property type="molecule type" value="Genomic_DNA"/>
</dbReference>
<evidence type="ECO:0000313" key="2">
    <source>
        <dbReference type="Proteomes" id="UP000026915"/>
    </source>
</evidence>
<evidence type="ECO:0000313" key="1">
    <source>
        <dbReference type="EMBL" id="EOY01798.1"/>
    </source>
</evidence>
<gene>
    <name evidence="1" type="ORF">TCM_011613</name>
</gene>
<keyword evidence="2" id="KW-1185">Reference proteome</keyword>
<dbReference type="InParanoid" id="A0A061EB04"/>
<proteinExistence type="predicted"/>
<name>A0A061EB04_THECC</name>
<dbReference type="AlphaFoldDB" id="A0A061EB04"/>
<sequence>MLCPSWVCKLQFFVQFALQVSTFYRKFALHQSQIHTCSCWPCLLSIDGHDYGLILFPSPTLLILGNYTCSVLQIEPNISMTRASNCKVGCPENISC</sequence>
<dbReference type="HOGENOM" id="CLU_2363858_0_0_1"/>
<dbReference type="Proteomes" id="UP000026915">
    <property type="component" value="Chromosome 2"/>
</dbReference>
<reference evidence="1 2" key="1">
    <citation type="journal article" date="2013" name="Genome Biol.">
        <title>The genome sequence of the most widely cultivated cacao type and its use to identify candidate genes regulating pod color.</title>
        <authorList>
            <person name="Motamayor J.C."/>
            <person name="Mockaitis K."/>
            <person name="Schmutz J."/>
            <person name="Haiminen N."/>
            <person name="Iii D.L."/>
            <person name="Cornejo O."/>
            <person name="Findley S.D."/>
            <person name="Zheng P."/>
            <person name="Utro F."/>
            <person name="Royaert S."/>
            <person name="Saski C."/>
            <person name="Jenkins J."/>
            <person name="Podicheti R."/>
            <person name="Zhao M."/>
            <person name="Scheffler B.E."/>
            <person name="Stack J.C."/>
            <person name="Feltus F.A."/>
            <person name="Mustiga G.M."/>
            <person name="Amores F."/>
            <person name="Phillips W."/>
            <person name="Marelli J.P."/>
            <person name="May G.D."/>
            <person name="Shapiro H."/>
            <person name="Ma J."/>
            <person name="Bustamante C.D."/>
            <person name="Schnell R.J."/>
            <person name="Main D."/>
            <person name="Gilbert D."/>
            <person name="Parida L."/>
            <person name="Kuhn D.N."/>
        </authorList>
    </citation>
    <scope>NUCLEOTIDE SEQUENCE [LARGE SCALE GENOMIC DNA]</scope>
    <source>
        <strain evidence="2">cv. Matina 1-6</strain>
    </source>
</reference>
<dbReference type="Gramene" id="EOY01798">
    <property type="protein sequence ID" value="EOY01798"/>
    <property type="gene ID" value="TCM_011613"/>
</dbReference>
<protein>
    <submittedName>
        <fullName evidence="1">Uncharacterized protein</fullName>
    </submittedName>
</protein>
<accession>A0A061EB04</accession>
<organism evidence="1 2">
    <name type="scientific">Theobroma cacao</name>
    <name type="common">Cacao</name>
    <name type="synonym">Cocoa</name>
    <dbReference type="NCBI Taxonomy" id="3641"/>
    <lineage>
        <taxon>Eukaryota</taxon>
        <taxon>Viridiplantae</taxon>
        <taxon>Streptophyta</taxon>
        <taxon>Embryophyta</taxon>
        <taxon>Tracheophyta</taxon>
        <taxon>Spermatophyta</taxon>
        <taxon>Magnoliopsida</taxon>
        <taxon>eudicotyledons</taxon>
        <taxon>Gunneridae</taxon>
        <taxon>Pentapetalae</taxon>
        <taxon>rosids</taxon>
        <taxon>malvids</taxon>
        <taxon>Malvales</taxon>
        <taxon>Malvaceae</taxon>
        <taxon>Byttnerioideae</taxon>
        <taxon>Theobroma</taxon>
    </lineage>
</organism>